<dbReference type="EMBL" id="DSEC01000215">
    <property type="protein sequence ID" value="HER43410.1"/>
    <property type="molecule type" value="Genomic_DNA"/>
</dbReference>
<organism evidence="1">
    <name type="scientific">Eiseniibacteriota bacterium</name>
    <dbReference type="NCBI Taxonomy" id="2212470"/>
    <lineage>
        <taxon>Bacteria</taxon>
        <taxon>Candidatus Eiseniibacteriota</taxon>
    </lineage>
</organism>
<accession>A0A7V2AUC2</accession>
<reference evidence="1" key="1">
    <citation type="journal article" date="2020" name="mSystems">
        <title>Genome- and Community-Level Interaction Insights into Carbon Utilization and Element Cycling Functions of Hydrothermarchaeota in Hydrothermal Sediment.</title>
        <authorList>
            <person name="Zhou Z."/>
            <person name="Liu Y."/>
            <person name="Xu W."/>
            <person name="Pan J."/>
            <person name="Luo Z.H."/>
            <person name="Li M."/>
        </authorList>
    </citation>
    <scope>NUCLEOTIDE SEQUENCE [LARGE SCALE GENOMIC DNA]</scope>
    <source>
        <strain evidence="1">SpSt-1233</strain>
    </source>
</reference>
<proteinExistence type="predicted"/>
<dbReference type="AlphaFoldDB" id="A0A7V2AUC2"/>
<dbReference type="Proteomes" id="UP000886069">
    <property type="component" value="Unassembled WGS sequence"/>
</dbReference>
<protein>
    <submittedName>
        <fullName evidence="1">Uncharacterized protein</fullName>
    </submittedName>
</protein>
<sequence>MSLIIVLLALTSSCSDDETTGPDKTLDMNDAIDLVIDSILPEEVQPGQEYRCLRMVTSIPEGSVIEAYAPQQPGSAGPGASAPVSMQTTEESYFFLLDLAPATMYEHDVKFITVGKSGEYTVESARWWPVINGQTPEQFLVAVPDEAYVIAGNVNIKINPSQLPAFQFGPLFRQYKEGFIVVQGLMPAEALYFDAYNTYANGVSFFEAYKGSEDILTGIVQSAAADILDRIDYQANEGVEIITIYIIAHGGTNYVNLGGFSITADSFAAKMAEYPGILFNFLVGSCHSGSFIDDLSPLANVRVVLSACASDEGAKPDWDEAAGLTDHNAEDSGSEWTSSLLDAADIILGTPNAWTQILTWASEHGVPPTCMLLYQAGGTALGEDDELGIFDNLDLSNRTGHTTPGFYCSW</sequence>
<name>A0A7V2AUC2_UNCEI</name>
<evidence type="ECO:0000313" key="1">
    <source>
        <dbReference type="EMBL" id="HER43410.1"/>
    </source>
</evidence>
<gene>
    <name evidence="1" type="ORF">ENO08_03015</name>
</gene>
<comment type="caution">
    <text evidence="1">The sequence shown here is derived from an EMBL/GenBank/DDBJ whole genome shotgun (WGS) entry which is preliminary data.</text>
</comment>